<dbReference type="InParanoid" id="I1S4B1"/>
<gene>
    <name evidence="1" type="ORF">FGRAMPH1_01T00307</name>
</gene>
<accession>A0A098CZC9</accession>
<reference evidence="2 3" key="1">
    <citation type="journal article" date="2007" name="Science">
        <title>The Fusarium graminearum genome reveals a link between localized polymorphism and pathogen specialization.</title>
        <authorList>
            <person name="Cuomo C.A."/>
            <person name="Gueldener U."/>
            <person name="Xu J.-R."/>
            <person name="Trail F."/>
            <person name="Turgeon B.G."/>
            <person name="Di Pietro A."/>
            <person name="Walton J.D."/>
            <person name="Ma L.-J."/>
            <person name="Baker S.E."/>
            <person name="Rep M."/>
            <person name="Adam G."/>
            <person name="Antoniw J."/>
            <person name="Baldwin T."/>
            <person name="Calvo S.E."/>
            <person name="Chang Y.-L."/>
            <person name="DeCaprio D."/>
            <person name="Gale L.R."/>
            <person name="Gnerre S."/>
            <person name="Goswami R.S."/>
            <person name="Hammond-Kosack K."/>
            <person name="Harris L.J."/>
            <person name="Hilburn K."/>
            <person name="Kennell J.C."/>
            <person name="Kroken S."/>
            <person name="Magnuson J.K."/>
            <person name="Mannhaupt G."/>
            <person name="Mauceli E.W."/>
            <person name="Mewes H.-W."/>
            <person name="Mitterbauer R."/>
            <person name="Muehlbauer G."/>
            <person name="Muensterkoetter M."/>
            <person name="Nelson D."/>
            <person name="O'Donnell K."/>
            <person name="Ouellet T."/>
            <person name="Qi W."/>
            <person name="Quesneville H."/>
            <person name="Roncero M.I.G."/>
            <person name="Seong K.-Y."/>
            <person name="Tetko I.V."/>
            <person name="Urban M."/>
            <person name="Waalwijk C."/>
            <person name="Ward T.J."/>
            <person name="Yao J."/>
            <person name="Birren B.W."/>
            <person name="Kistler H.C."/>
        </authorList>
    </citation>
    <scope>NUCLEOTIDE SEQUENCE [LARGE SCALE GENOMIC DNA]</scope>
    <source>
        <strain evidence="3">ATCC MYA-4620 / CBS 123657 / FGSC 9075 / NRRL 31084 / PH-1</strain>
        <strain evidence="2">PH-1 / ATCC MYA-4620 / FGSC 9075 / NRRL 31084</strain>
    </source>
</reference>
<dbReference type="RefSeq" id="XP_011315708.1">
    <property type="nucleotide sequence ID" value="XM_011317406.1"/>
</dbReference>
<dbReference type="KEGG" id="fgr:FGSG_11678"/>
<reference evidence="2" key="4">
    <citation type="submission" date="2017-01" db="UniProtKB">
        <authorList>
            <consortium name="EnsemblFungi"/>
        </authorList>
    </citation>
    <scope>IDENTIFICATION</scope>
    <source>
        <strain evidence="2">PH-1 / ATCC MYA-4620 / FGSC 9075 / NRRL 31084</strain>
    </source>
</reference>
<evidence type="ECO:0000313" key="3">
    <source>
        <dbReference type="Proteomes" id="UP000070720"/>
    </source>
</evidence>
<evidence type="ECO:0000313" key="2">
    <source>
        <dbReference type="EnsemblFungi" id="CEF71953"/>
    </source>
</evidence>
<keyword evidence="3" id="KW-1185">Reference proteome</keyword>
<protein>
    <submittedName>
        <fullName evidence="1">Chromosome 1, complete genome</fullName>
    </submittedName>
</protein>
<dbReference type="AlphaFoldDB" id="I1S4B1"/>
<dbReference type="EMBL" id="HG970332">
    <property type="protein sequence ID" value="CEF71953.1"/>
    <property type="molecule type" value="Genomic_DNA"/>
</dbReference>
<dbReference type="HOGENOM" id="CLU_1602868_0_0_1"/>
<dbReference type="EnsemblFungi" id="CEF71953">
    <property type="protein sequence ID" value="CEF71953"/>
    <property type="gene ID" value="FGRRES_11678"/>
</dbReference>
<reference evidence="1 3" key="3">
    <citation type="journal article" date="2015" name="BMC Genomics">
        <title>The completed genome sequence of the pathogenic ascomycete fungus Fusarium graminearum.</title>
        <authorList>
            <person name="King R."/>
            <person name="Urban M."/>
            <person name="Hammond-Kosack M.C."/>
            <person name="Hassani-Pak K."/>
            <person name="Hammond-Kosack K.E."/>
        </authorList>
    </citation>
    <scope>NUCLEOTIDE SEQUENCE [LARGE SCALE GENOMIC DNA]</scope>
    <source>
        <strain evidence="3">ATCC MYA-4620 / CBS 123657 / FGSC 9075 / NRRL 31084 / PH-1</strain>
        <strain evidence="1">PH-1</strain>
    </source>
</reference>
<name>I1S4B1_GIBZE</name>
<sequence>MPYRQILSKDPVGQNTGRHCYKCGKTNLPYGCLVHTECLNTTEPLEYGHCYCCGDKTNSRYNIFCPKHSPPKHLNPVPNDELKLLVYVAVCCRCEARVTSGVDRDDTGTEWCEEYWLWFGCSVVSIVLNSVDKPDLIHILKLIKRASALNGQGCNPYKDKGNSLRR</sequence>
<reference evidence="2 3" key="2">
    <citation type="journal article" date="2010" name="Nature">
        <title>Comparative genomics reveals mobile pathogenicity chromosomes in Fusarium.</title>
        <authorList>
            <person name="Ma L.J."/>
            <person name="van der Does H.C."/>
            <person name="Borkovich K.A."/>
            <person name="Coleman J.J."/>
            <person name="Daboussi M.J."/>
            <person name="Di Pietro A."/>
            <person name="Dufresne M."/>
            <person name="Freitag M."/>
            <person name="Grabherr M."/>
            <person name="Henrissat B."/>
            <person name="Houterman P.M."/>
            <person name="Kang S."/>
            <person name="Shim W.B."/>
            <person name="Woloshuk C."/>
            <person name="Xie X."/>
            <person name="Xu J.R."/>
            <person name="Antoniw J."/>
            <person name="Baker S.E."/>
            <person name="Bluhm B.H."/>
            <person name="Breakspear A."/>
            <person name="Brown D.W."/>
            <person name="Butchko R.A."/>
            <person name="Chapman S."/>
            <person name="Coulson R."/>
            <person name="Coutinho P.M."/>
            <person name="Danchin E.G."/>
            <person name="Diener A."/>
            <person name="Gale L.R."/>
            <person name="Gardiner D.M."/>
            <person name="Goff S."/>
            <person name="Hammond-Kosack K.E."/>
            <person name="Hilburn K."/>
            <person name="Hua-Van A."/>
            <person name="Jonkers W."/>
            <person name="Kazan K."/>
            <person name="Kodira C.D."/>
            <person name="Koehrsen M."/>
            <person name="Kumar L."/>
            <person name="Lee Y.H."/>
            <person name="Li L."/>
            <person name="Manners J.M."/>
            <person name="Miranda-Saavedra D."/>
            <person name="Mukherjee M."/>
            <person name="Park G."/>
            <person name="Park J."/>
            <person name="Park S.Y."/>
            <person name="Proctor R.H."/>
            <person name="Regev A."/>
            <person name="Ruiz-Roldan M.C."/>
            <person name="Sain D."/>
            <person name="Sakthikumar S."/>
            <person name="Sykes S."/>
            <person name="Schwartz D.C."/>
            <person name="Turgeon B.G."/>
            <person name="Wapinski I."/>
            <person name="Yoder O."/>
            <person name="Young S."/>
            <person name="Zeng Q."/>
            <person name="Zhou S."/>
            <person name="Galagan J."/>
            <person name="Cuomo C.A."/>
            <person name="Kistler H.C."/>
            <person name="Rep M."/>
        </authorList>
    </citation>
    <scope>GENOME REANNOTATION</scope>
    <source>
        <strain evidence="3">ATCC MYA-4620 / CBS 123657 / FGSC 9075 / NRRL 31084 / PH-1</strain>
        <strain evidence="2">PH-1 / ATCC MYA-4620 / FGSC 9075 / NRRL 31084</strain>
    </source>
</reference>
<dbReference type="Proteomes" id="UP000070720">
    <property type="component" value="Chromosome 1"/>
</dbReference>
<dbReference type="VEuPathDB" id="FungiDB:FGRAMPH1_01G00307"/>
<accession>I1S4B1</accession>
<proteinExistence type="predicted"/>
<evidence type="ECO:0000313" key="1">
    <source>
        <dbReference type="EMBL" id="CEF71953.1"/>
    </source>
</evidence>
<organism evidence="1 3">
    <name type="scientific">Gibberella zeae (strain ATCC MYA-4620 / CBS 123657 / FGSC 9075 / NRRL 31084 / PH-1)</name>
    <name type="common">Wheat head blight fungus</name>
    <name type="synonym">Fusarium graminearum</name>
    <dbReference type="NCBI Taxonomy" id="229533"/>
    <lineage>
        <taxon>Eukaryota</taxon>
        <taxon>Fungi</taxon>
        <taxon>Dikarya</taxon>
        <taxon>Ascomycota</taxon>
        <taxon>Pezizomycotina</taxon>
        <taxon>Sordariomycetes</taxon>
        <taxon>Hypocreomycetidae</taxon>
        <taxon>Hypocreales</taxon>
        <taxon>Nectriaceae</taxon>
        <taxon>Fusarium</taxon>
    </lineage>
</organism>